<dbReference type="Gene3D" id="3.40.50.300">
    <property type="entry name" value="P-loop containing nucleotide triphosphate hydrolases"/>
    <property type="match status" value="2"/>
</dbReference>
<keyword evidence="2" id="KW-0067">ATP-binding</keyword>
<keyword evidence="1" id="KW-0547">Nucleotide-binding</keyword>
<dbReference type="SUPFAM" id="SSF52540">
    <property type="entry name" value="P-loop containing nucleoside triphosphate hydrolases"/>
    <property type="match status" value="2"/>
</dbReference>
<dbReference type="InterPro" id="IPR018368">
    <property type="entry name" value="ClpA/B_CS1"/>
</dbReference>
<dbReference type="GO" id="GO:0016887">
    <property type="term" value="F:ATP hydrolysis activity"/>
    <property type="evidence" value="ECO:0007669"/>
    <property type="project" value="InterPro"/>
</dbReference>
<dbReference type="SUPFAM" id="SSF81923">
    <property type="entry name" value="Double Clp-N motif"/>
    <property type="match status" value="1"/>
</dbReference>
<dbReference type="InterPro" id="IPR041546">
    <property type="entry name" value="ClpA/ClpB_AAA_lid"/>
</dbReference>
<dbReference type="InterPro" id="IPR001270">
    <property type="entry name" value="ClpA/B"/>
</dbReference>
<sequence>MSVLVELKTLVKQLNKKLTVSLESAVGLCMSQGNYEITLEHWLIKILSDEQPNDFTQILEHYDISVPDVVRELQINLRDFETGNSGKPLFSPLLLEIIQDAWTIGSLQFNAENIRSGYVLLALLNKKALLSQMNLLESLKIISKNKLIEDFDNFVAASSEKDQVKKTTKVESSKDSDSAIEKYCEDLTQKALDGKIDPVFGRETELDQMLDIFCRRRKNNPILVGEPGVGKTAVVEGLALRIAENDVPDVLRNTKILSLDITLLEAGASVKGEFEKRLTAVIDEIKSSEVPLIVFIDEAHRLIGAGGQAGNDAANILKPALSRGELRTVAATTWKEYKQYFEKDPALTRRFQLVKLDAPNDDMTVTILRGLKSRYTQNHGVVIRDDALRMAVNLSSKYITGKNQPDKAIDLIDTCAARVKVSMSSSPSIINHAIKDIGAYERELEGLLEDEARGVDTDKNSIEALKNKIDNLNQQIKINQEQWLKEKEIIQELQSVHDLILETDDETILSELIEQRSSLANQLEQAQDDAPMVFFEVSPDTVAKVVSDWTGVPLGKVLRDESQSLLTLDETLCKRIKGQDQAMLQVAQHLKMSKAGLKTPEQPMGVFLLVGPSGAGKTETALTVADTLFGGESSMCTINMGEYQERHTISRLIGSPPGYVGFGEGGVLTEAVRQRPYSVVLLDEVEKASLDVMNLFYQVFDKGSLTDGEGKEIDFSNTVIFLTSNLATHEITELTLQDPNISMQDLVAKIRPVLSNWFKPALLARTTIIPYFILTNEALKEIATLKLNKFAKQLRKTNKIELTYSNSVLENIADRCKEVETGARNIDMILKANVMPKLSEKLLLAMCDDAQIKSIHIDIDENNEFIYEIKFS</sequence>
<dbReference type="Gene3D" id="4.10.860.10">
    <property type="entry name" value="UVR domain"/>
    <property type="match status" value="1"/>
</dbReference>
<dbReference type="PANTHER" id="PTHR11638:SF181">
    <property type="entry name" value="ATPASE SUBUNIT OF ATP-DEPENDENT PROTEASE"/>
    <property type="match status" value="1"/>
</dbReference>
<dbReference type="PRINTS" id="PR00300">
    <property type="entry name" value="CLPPROTEASEA"/>
</dbReference>
<feature type="domain" description="AAA+ ATPase" evidence="5">
    <location>
        <begin position="603"/>
        <end position="742"/>
    </location>
</feature>
<dbReference type="FunFam" id="3.40.50.300:FF:000025">
    <property type="entry name" value="ATP-dependent Clp protease subunit"/>
    <property type="match status" value="1"/>
</dbReference>
<feature type="coiled-coil region" evidence="4">
    <location>
        <begin position="430"/>
        <end position="482"/>
    </location>
</feature>
<dbReference type="Pfam" id="PF10431">
    <property type="entry name" value="ClpB_D2-small"/>
    <property type="match status" value="1"/>
</dbReference>
<dbReference type="Pfam" id="PF00004">
    <property type="entry name" value="AAA"/>
    <property type="match status" value="1"/>
</dbReference>
<evidence type="ECO:0000259" key="5">
    <source>
        <dbReference type="SMART" id="SM00382"/>
    </source>
</evidence>
<dbReference type="Proteomes" id="UP000031830">
    <property type="component" value="Chromosome"/>
</dbReference>
<evidence type="ECO:0000313" key="7">
    <source>
        <dbReference type="EMBL" id="AJI54269.1"/>
    </source>
</evidence>
<dbReference type="PANTHER" id="PTHR11638">
    <property type="entry name" value="ATP-DEPENDENT CLP PROTEASE"/>
    <property type="match status" value="1"/>
</dbReference>
<protein>
    <submittedName>
        <fullName evidence="7">Type VI secretion ATPase, ClpV1 family</fullName>
    </submittedName>
</protein>
<proteinExistence type="predicted"/>
<dbReference type="InterPro" id="IPR003959">
    <property type="entry name" value="ATPase_AAA_core"/>
</dbReference>
<dbReference type="KEGG" id="fpz:LA55_956"/>
<evidence type="ECO:0000259" key="6">
    <source>
        <dbReference type="SMART" id="SM01086"/>
    </source>
</evidence>
<dbReference type="SMART" id="SM00382">
    <property type="entry name" value="AAA"/>
    <property type="match status" value="2"/>
</dbReference>
<reference evidence="7 8" key="1">
    <citation type="journal article" date="2015" name="Genome Announc.">
        <title>Genome sequencing of 18 francisella strains to aid in assay development and testing.</title>
        <authorList>
            <person name="Johnson S.L."/>
            <person name="Daligault H.E."/>
            <person name="Davenport K.W."/>
            <person name="Coyne S.R."/>
            <person name="Frey K.G."/>
            <person name="Koroleva G.I."/>
            <person name="Broomall S.M."/>
            <person name="Bishop-Lilly K.A."/>
            <person name="Bruce D.C."/>
            <person name="Chertkov O."/>
            <person name="Freitas T."/>
            <person name="Jaissle J."/>
            <person name="Ladner J.T."/>
            <person name="Rosenzweig C.N."/>
            <person name="Gibbons H.S."/>
            <person name="Palacios G.F."/>
            <person name="Redden C.L."/>
            <person name="Xu Y."/>
            <person name="Minogue T.D."/>
            <person name="Chain P.S."/>
        </authorList>
    </citation>
    <scope>NUCLEOTIDE SEQUENCE [LARGE SCALE GENOMIC DNA]</scope>
    <source>
        <strain evidence="7 8">GA01-2794</strain>
    </source>
</reference>
<dbReference type="Gene3D" id="1.10.8.60">
    <property type="match status" value="2"/>
</dbReference>
<organism evidence="7 8">
    <name type="scientific">Francisella philomiragia</name>
    <dbReference type="NCBI Taxonomy" id="28110"/>
    <lineage>
        <taxon>Bacteria</taxon>
        <taxon>Pseudomonadati</taxon>
        <taxon>Pseudomonadota</taxon>
        <taxon>Gammaproteobacteria</taxon>
        <taxon>Thiotrichales</taxon>
        <taxon>Francisellaceae</taxon>
        <taxon>Francisella</taxon>
    </lineage>
</organism>
<gene>
    <name evidence="7" type="primary">clpV</name>
    <name evidence="7" type="ORF">LA55_956</name>
</gene>
<accession>A0A0B6CUT9</accession>
<dbReference type="CDD" id="cd19499">
    <property type="entry name" value="RecA-like_ClpB_Hsp104-like"/>
    <property type="match status" value="1"/>
</dbReference>
<dbReference type="GO" id="GO:0005737">
    <property type="term" value="C:cytoplasm"/>
    <property type="evidence" value="ECO:0007669"/>
    <property type="project" value="TreeGrafter"/>
</dbReference>
<evidence type="ECO:0000256" key="2">
    <source>
        <dbReference type="ARBA" id="ARBA00022840"/>
    </source>
</evidence>
<evidence type="ECO:0000256" key="1">
    <source>
        <dbReference type="ARBA" id="ARBA00022741"/>
    </source>
</evidence>
<dbReference type="InterPro" id="IPR036628">
    <property type="entry name" value="Clp_N_dom_sf"/>
</dbReference>
<evidence type="ECO:0000313" key="8">
    <source>
        <dbReference type="Proteomes" id="UP000031830"/>
    </source>
</evidence>
<feature type="domain" description="Clp ATPase C-terminal" evidence="6">
    <location>
        <begin position="774"/>
        <end position="867"/>
    </location>
</feature>
<dbReference type="InterPro" id="IPR050130">
    <property type="entry name" value="ClpA_ClpB"/>
</dbReference>
<dbReference type="InterPro" id="IPR019489">
    <property type="entry name" value="Clp_ATPase_C"/>
</dbReference>
<dbReference type="InterPro" id="IPR027417">
    <property type="entry name" value="P-loop_NTPase"/>
</dbReference>
<keyword evidence="4" id="KW-0175">Coiled coil</keyword>
<dbReference type="SMART" id="SM01086">
    <property type="entry name" value="ClpB_D2-small"/>
    <property type="match status" value="1"/>
</dbReference>
<dbReference type="OrthoDB" id="9803641at2"/>
<dbReference type="NCBIfam" id="TIGR03345">
    <property type="entry name" value="VI_ClpV1"/>
    <property type="match status" value="1"/>
</dbReference>
<evidence type="ECO:0000256" key="3">
    <source>
        <dbReference type="ARBA" id="ARBA00023186"/>
    </source>
</evidence>
<dbReference type="Pfam" id="PF07724">
    <property type="entry name" value="AAA_2"/>
    <property type="match status" value="1"/>
</dbReference>
<dbReference type="GO" id="GO:0005524">
    <property type="term" value="F:ATP binding"/>
    <property type="evidence" value="ECO:0007669"/>
    <property type="project" value="UniProtKB-KW"/>
</dbReference>
<name>A0A0B6CUT9_9GAMM</name>
<dbReference type="Gene3D" id="1.10.1780.10">
    <property type="entry name" value="Clp, N-terminal domain"/>
    <property type="match status" value="1"/>
</dbReference>
<dbReference type="AlphaFoldDB" id="A0A0B6CUT9"/>
<dbReference type="EMBL" id="CP009440">
    <property type="protein sequence ID" value="AJI54269.1"/>
    <property type="molecule type" value="Genomic_DNA"/>
</dbReference>
<dbReference type="GO" id="GO:0034605">
    <property type="term" value="P:cellular response to heat"/>
    <property type="evidence" value="ECO:0007669"/>
    <property type="project" value="TreeGrafter"/>
</dbReference>
<dbReference type="Pfam" id="PF17871">
    <property type="entry name" value="AAA_lid_9"/>
    <property type="match status" value="1"/>
</dbReference>
<dbReference type="RefSeq" id="WP_044526121.1">
    <property type="nucleotide sequence ID" value="NZ_CP009440.1"/>
</dbReference>
<keyword evidence="3" id="KW-0143">Chaperone</keyword>
<dbReference type="CDD" id="cd00009">
    <property type="entry name" value="AAA"/>
    <property type="match status" value="1"/>
</dbReference>
<dbReference type="InterPro" id="IPR017729">
    <property type="entry name" value="ATPase_T6SS_ClpV1"/>
</dbReference>
<dbReference type="PROSITE" id="PS00870">
    <property type="entry name" value="CLPAB_1"/>
    <property type="match status" value="1"/>
</dbReference>
<dbReference type="InterPro" id="IPR003593">
    <property type="entry name" value="AAA+_ATPase"/>
</dbReference>
<feature type="domain" description="AAA+ ATPase" evidence="5">
    <location>
        <begin position="217"/>
        <end position="359"/>
    </location>
</feature>
<evidence type="ECO:0000256" key="4">
    <source>
        <dbReference type="SAM" id="Coils"/>
    </source>
</evidence>